<reference evidence="1" key="1">
    <citation type="submission" date="2023-04" db="EMBL/GenBank/DDBJ databases">
        <title>A chromosome-level genome assembly of the parasitoid wasp Eretmocerus hayati.</title>
        <authorList>
            <person name="Zhong Y."/>
            <person name="Liu S."/>
            <person name="Liu Y."/>
        </authorList>
    </citation>
    <scope>NUCLEOTIDE SEQUENCE</scope>
    <source>
        <strain evidence="1">ZJU_SS_LIU_2023</strain>
    </source>
</reference>
<dbReference type="Proteomes" id="UP001239111">
    <property type="component" value="Chromosome 1"/>
</dbReference>
<keyword evidence="2" id="KW-1185">Reference proteome</keyword>
<proteinExistence type="predicted"/>
<evidence type="ECO:0000313" key="1">
    <source>
        <dbReference type="EMBL" id="KAJ8687735.1"/>
    </source>
</evidence>
<sequence>MGSRALLLRGLNRLSSNNQQCKFLSTSASLNNLADPDKALQVVEPVRKSKDDFFKPVSQKEREKAMKSYITYEGDQNAVGLTSGVPEEHIKTRTVRIYQPPKNAMQSGTNNINFWQISFDTRERWENPLMGWCSSADPLQATRVNFNSQDEAIEHCKNMGWKYIVQKPPKDDPKPRSYGTNFSWNKRTRVSTK</sequence>
<comment type="caution">
    <text evidence="1">The sequence shown here is derived from an EMBL/GenBank/DDBJ whole genome shotgun (WGS) entry which is preliminary data.</text>
</comment>
<name>A0ACC2Q101_9HYME</name>
<dbReference type="EMBL" id="CM056741">
    <property type="protein sequence ID" value="KAJ8687735.1"/>
    <property type="molecule type" value="Genomic_DNA"/>
</dbReference>
<evidence type="ECO:0000313" key="2">
    <source>
        <dbReference type="Proteomes" id="UP001239111"/>
    </source>
</evidence>
<organism evidence="1 2">
    <name type="scientific">Eretmocerus hayati</name>
    <dbReference type="NCBI Taxonomy" id="131215"/>
    <lineage>
        <taxon>Eukaryota</taxon>
        <taxon>Metazoa</taxon>
        <taxon>Ecdysozoa</taxon>
        <taxon>Arthropoda</taxon>
        <taxon>Hexapoda</taxon>
        <taxon>Insecta</taxon>
        <taxon>Pterygota</taxon>
        <taxon>Neoptera</taxon>
        <taxon>Endopterygota</taxon>
        <taxon>Hymenoptera</taxon>
        <taxon>Apocrita</taxon>
        <taxon>Proctotrupomorpha</taxon>
        <taxon>Chalcidoidea</taxon>
        <taxon>Aphelinidae</taxon>
        <taxon>Aphelininae</taxon>
        <taxon>Eretmocerus</taxon>
    </lineage>
</organism>
<gene>
    <name evidence="1" type="ORF">QAD02_023529</name>
</gene>
<protein>
    <submittedName>
        <fullName evidence="1">Uncharacterized protein</fullName>
    </submittedName>
</protein>
<accession>A0ACC2Q101</accession>